<dbReference type="InterPro" id="IPR019734">
    <property type="entry name" value="TPR_rpt"/>
</dbReference>
<dbReference type="SUPFAM" id="SSF48452">
    <property type="entry name" value="TPR-like"/>
    <property type="match status" value="3"/>
</dbReference>
<dbReference type="AlphaFoldDB" id="A0A0D6PMW7"/>
<protein>
    <submittedName>
        <fullName evidence="4">Uncharacterized protein</fullName>
    </submittedName>
</protein>
<dbReference type="OrthoDB" id="7637125at2"/>
<dbReference type="PANTHER" id="PTHR45586">
    <property type="entry name" value="TPR REPEAT-CONTAINING PROTEIN PA4667"/>
    <property type="match status" value="1"/>
</dbReference>
<evidence type="ECO:0000256" key="1">
    <source>
        <dbReference type="ARBA" id="ARBA00022737"/>
    </source>
</evidence>
<feature type="repeat" description="TPR" evidence="3">
    <location>
        <begin position="527"/>
        <end position="560"/>
    </location>
</feature>
<reference evidence="4 5" key="1">
    <citation type="submission" date="2012-11" db="EMBL/GenBank/DDBJ databases">
        <title>Whole genome sequence of Acidocella aminolytica 101 = DSM 11237.</title>
        <authorList>
            <person name="Azuma Y."/>
            <person name="Higashiura N."/>
            <person name="Hirakawa H."/>
            <person name="Matsushita K."/>
        </authorList>
    </citation>
    <scope>NUCLEOTIDE SEQUENCE [LARGE SCALE GENOMIC DNA]</scope>
    <source>
        <strain evidence="5">101 / DSM 11237</strain>
    </source>
</reference>
<dbReference type="SMART" id="SM00386">
    <property type="entry name" value="HAT"/>
    <property type="match status" value="2"/>
</dbReference>
<dbReference type="InterPro" id="IPR051012">
    <property type="entry name" value="CellSynth/LPSAsmb/PSIAsmb"/>
</dbReference>
<dbReference type="PANTHER" id="PTHR45586:SF1">
    <property type="entry name" value="LIPOPOLYSACCHARIDE ASSEMBLY PROTEIN B"/>
    <property type="match status" value="1"/>
</dbReference>
<keyword evidence="5" id="KW-1185">Reference proteome</keyword>
<keyword evidence="2 3" id="KW-0802">TPR repeat</keyword>
<dbReference type="EMBL" id="BANC01000159">
    <property type="protein sequence ID" value="GAN82129.1"/>
    <property type="molecule type" value="Genomic_DNA"/>
</dbReference>
<dbReference type="RefSeq" id="WP_048880519.1">
    <property type="nucleotide sequence ID" value="NZ_BANC01000159.1"/>
</dbReference>
<evidence type="ECO:0000256" key="2">
    <source>
        <dbReference type="ARBA" id="ARBA00022803"/>
    </source>
</evidence>
<evidence type="ECO:0000256" key="3">
    <source>
        <dbReference type="PROSITE-ProRule" id="PRU00339"/>
    </source>
</evidence>
<dbReference type="Pfam" id="PF14559">
    <property type="entry name" value="TPR_19"/>
    <property type="match status" value="2"/>
</dbReference>
<dbReference type="InterPro" id="IPR003107">
    <property type="entry name" value="HAT"/>
</dbReference>
<organism evidence="4 5">
    <name type="scientific">Acidocella aminolytica 101 = DSM 11237</name>
    <dbReference type="NCBI Taxonomy" id="1120923"/>
    <lineage>
        <taxon>Bacteria</taxon>
        <taxon>Pseudomonadati</taxon>
        <taxon>Pseudomonadota</taxon>
        <taxon>Alphaproteobacteria</taxon>
        <taxon>Acetobacterales</taxon>
        <taxon>Acidocellaceae</taxon>
        <taxon>Acidocella</taxon>
    </lineage>
</organism>
<dbReference type="InterPro" id="IPR011990">
    <property type="entry name" value="TPR-like_helical_dom_sf"/>
</dbReference>
<proteinExistence type="predicted"/>
<name>A0A0D6PMW7_9PROT</name>
<dbReference type="Proteomes" id="UP000032668">
    <property type="component" value="Unassembled WGS sequence"/>
</dbReference>
<dbReference type="PROSITE" id="PS50005">
    <property type="entry name" value="TPR"/>
    <property type="match status" value="5"/>
</dbReference>
<evidence type="ECO:0000313" key="4">
    <source>
        <dbReference type="EMBL" id="GAN82129.1"/>
    </source>
</evidence>
<feature type="repeat" description="TPR" evidence="3">
    <location>
        <begin position="82"/>
        <end position="115"/>
    </location>
</feature>
<feature type="repeat" description="TPR" evidence="3">
    <location>
        <begin position="561"/>
        <end position="594"/>
    </location>
</feature>
<feature type="repeat" description="TPR" evidence="3">
    <location>
        <begin position="493"/>
        <end position="526"/>
    </location>
</feature>
<dbReference type="Pfam" id="PF13432">
    <property type="entry name" value="TPR_16"/>
    <property type="match status" value="5"/>
</dbReference>
<gene>
    <name evidence="4" type="ORF">Aam_162_003</name>
</gene>
<accession>A0A0D6PMW7</accession>
<evidence type="ECO:0000313" key="5">
    <source>
        <dbReference type="Proteomes" id="UP000032668"/>
    </source>
</evidence>
<dbReference type="SMART" id="SM00028">
    <property type="entry name" value="TPR"/>
    <property type="match status" value="15"/>
</dbReference>
<sequence length="681" mass="74497">MNDYTGPSVDPTNPQATVRAATELMQSGDFSTAERLLGWALDFNPDHAALQRRMSELRWEQSKADEALDWAEQALAADRGDAENYAYLGLLRARQGRYTDAAELLGHAVEIKPDNPHYLCRLADIMVHLGRSEDAKAFALQATSLQPKNVHNYLFLASLQRRYGDFDAAEATLQAGIKQVLESAALLRRMAEFRLARGDIYGAMRWAERAREAAPNDLANYDLEANLALESGDLTAAEHALRTAASLNNASAHHMRRLSDVLMRRSDLDGALAWAKKAISDYPQDQSGYIHIANLHMAQGQHDAAYAVLEAAVGQAAKPNAATMMMRRLSSIAQQKGWYAQAIDWARCAVEADPFDAENHAHLASHYLHQGDLAAAQEAARLALDLAPGQAAYSRCISEIAWKQGEVETALEWAERAVAAHPADAQNHAYQASLLMQQGQNEAAEPPLVRAVELAPLNAHLLTRASDLKMRLDKQEEAFAFAERAISAQPYNLVGYNHLATLHIRQGNIDAAEAVLRRAAEIEPTNAPVLRRLAEMEQRKGNLEAALTSAEKAIEAAPRDANSYNFLARLHLSYGNLTAAASVATKAVELSPTHVGALRLLSDIMLRQGKADIALSLARQAASANLGDPHSHNQEASVLLAVGDYEQAAASVDKALKLAPTDVVFLRRADYLRALVLRQRR</sequence>
<dbReference type="GO" id="GO:0006396">
    <property type="term" value="P:RNA processing"/>
    <property type="evidence" value="ECO:0007669"/>
    <property type="project" value="InterPro"/>
</dbReference>
<keyword evidence="1" id="KW-0677">Repeat</keyword>
<feature type="repeat" description="TPR" evidence="3">
    <location>
        <begin position="629"/>
        <end position="662"/>
    </location>
</feature>
<dbReference type="Gene3D" id="1.25.40.10">
    <property type="entry name" value="Tetratricopeptide repeat domain"/>
    <property type="match status" value="3"/>
</dbReference>
<dbReference type="STRING" id="1120923.SAMN02746095_03590"/>
<comment type="caution">
    <text evidence="4">The sequence shown here is derived from an EMBL/GenBank/DDBJ whole genome shotgun (WGS) entry which is preliminary data.</text>
</comment>